<dbReference type="EMBL" id="GL379953">
    <property type="protein sequence ID" value="EGT38037.1"/>
    <property type="molecule type" value="Genomic_DNA"/>
</dbReference>
<keyword evidence="2" id="KW-1185">Reference proteome</keyword>
<gene>
    <name evidence="1" type="ORF">CAEBREN_07192</name>
</gene>
<proteinExistence type="predicted"/>
<evidence type="ECO:0000313" key="1">
    <source>
        <dbReference type="EMBL" id="EGT38037.1"/>
    </source>
</evidence>
<evidence type="ECO:0000313" key="2">
    <source>
        <dbReference type="Proteomes" id="UP000008068"/>
    </source>
</evidence>
<dbReference type="AlphaFoldDB" id="G0NV38"/>
<reference evidence="2" key="1">
    <citation type="submission" date="2011-07" db="EMBL/GenBank/DDBJ databases">
        <authorList>
            <consortium name="Caenorhabditis brenneri Sequencing and Analysis Consortium"/>
            <person name="Wilson R.K."/>
        </authorList>
    </citation>
    <scope>NUCLEOTIDE SEQUENCE [LARGE SCALE GENOMIC DNA]</scope>
    <source>
        <strain evidence="2">PB2801</strain>
    </source>
</reference>
<dbReference type="HOGENOM" id="CLU_2998396_0_0_1"/>
<sequence>MTQTYAALNAKAFENYRAAWEELTKMAAEAPTRRAELERIIRQLQGGQGAASEAEKL</sequence>
<organism evidence="2">
    <name type="scientific">Caenorhabditis brenneri</name>
    <name type="common">Nematode worm</name>
    <dbReference type="NCBI Taxonomy" id="135651"/>
    <lineage>
        <taxon>Eukaryota</taxon>
        <taxon>Metazoa</taxon>
        <taxon>Ecdysozoa</taxon>
        <taxon>Nematoda</taxon>
        <taxon>Chromadorea</taxon>
        <taxon>Rhabditida</taxon>
        <taxon>Rhabditina</taxon>
        <taxon>Rhabditomorpha</taxon>
        <taxon>Rhabditoidea</taxon>
        <taxon>Rhabditidae</taxon>
        <taxon>Peloderinae</taxon>
        <taxon>Caenorhabditis</taxon>
    </lineage>
</organism>
<accession>G0NV38</accession>
<dbReference type="Proteomes" id="UP000008068">
    <property type="component" value="Unassembled WGS sequence"/>
</dbReference>
<protein>
    <submittedName>
        <fullName evidence="1">Uncharacterized protein</fullName>
    </submittedName>
</protein>
<name>G0NV38_CAEBE</name>
<dbReference type="InParanoid" id="G0NV38"/>